<evidence type="ECO:0000256" key="1">
    <source>
        <dbReference type="ARBA" id="ARBA00007039"/>
    </source>
</evidence>
<dbReference type="GO" id="GO:0006515">
    <property type="term" value="P:protein quality control for misfolded or incompletely synthesized proteins"/>
    <property type="evidence" value="ECO:0007669"/>
    <property type="project" value="TreeGrafter"/>
</dbReference>
<protein>
    <recommendedName>
        <fullName evidence="7 12">ATP-dependent Clp protease proteolytic subunit</fullName>
        <ecNumber evidence="7 10">3.4.21.92</ecNumber>
    </recommendedName>
    <alternativeName>
        <fullName evidence="7">Endopeptidase Clp</fullName>
    </alternativeName>
</protein>
<dbReference type="InterPro" id="IPR029045">
    <property type="entry name" value="ClpP/crotonase-like_dom_sf"/>
</dbReference>
<evidence type="ECO:0000256" key="8">
    <source>
        <dbReference type="PROSITE-ProRule" id="PRU10085"/>
    </source>
</evidence>
<dbReference type="HAMAP" id="MF_00444">
    <property type="entry name" value="ClpP"/>
    <property type="match status" value="1"/>
</dbReference>
<dbReference type="PANTHER" id="PTHR10381">
    <property type="entry name" value="ATP-DEPENDENT CLP PROTEASE PROTEOLYTIC SUBUNIT"/>
    <property type="match status" value="1"/>
</dbReference>
<dbReference type="SUPFAM" id="SSF52096">
    <property type="entry name" value="ClpP/crotonase"/>
    <property type="match status" value="1"/>
</dbReference>
<sequence>MRDPAQHYMDLVPMVVEQTSRGERAYDIFSRLLKERVIFVSGPVHDGMAQLIVAQLLHLEAENPKKEISMYINSPGGVVTSGLSIYDTMQYIRPKVSTLVVGQAASMGSLLLTAGEKGMRFSLPNSEIMVHQPSGGYQGQATDILIHARRTEALKKRLNEIYVKHTGQDIATVEKALDRDNFMDPEEAKAWGLIDDILTSRDPAEASKDKAA</sequence>
<dbReference type="GO" id="GO:0004252">
    <property type="term" value="F:serine-type endopeptidase activity"/>
    <property type="evidence" value="ECO:0007669"/>
    <property type="project" value="UniProtKB-UniRule"/>
</dbReference>
<dbReference type="Gene3D" id="3.90.226.10">
    <property type="entry name" value="2-enoyl-CoA Hydratase, Chain A, domain 1"/>
    <property type="match status" value="1"/>
</dbReference>
<accession>A0A017HUY6</accession>
<dbReference type="AlphaFoldDB" id="A0A017HUY6"/>
<evidence type="ECO:0000256" key="7">
    <source>
        <dbReference type="HAMAP-Rule" id="MF_00444"/>
    </source>
</evidence>
<feature type="active site" evidence="8">
    <location>
        <position position="106"/>
    </location>
</feature>
<dbReference type="InterPro" id="IPR033135">
    <property type="entry name" value="ClpP_His_AS"/>
</dbReference>
<evidence type="ECO:0000313" key="13">
    <source>
        <dbReference type="EMBL" id="EYD78130.1"/>
    </source>
</evidence>
<comment type="similarity">
    <text evidence="1 7 12">Belongs to the peptidase S14 family.</text>
</comment>
<dbReference type="GO" id="GO:0005737">
    <property type="term" value="C:cytoplasm"/>
    <property type="evidence" value="ECO:0007669"/>
    <property type="project" value="UniProtKB-SubCell"/>
</dbReference>
<dbReference type="RefSeq" id="WP_037284078.1">
    <property type="nucleotide sequence ID" value="NZ_KK088634.1"/>
</dbReference>
<dbReference type="GO" id="GO:0009368">
    <property type="term" value="C:endopeptidase Clp complex"/>
    <property type="evidence" value="ECO:0007669"/>
    <property type="project" value="TreeGrafter"/>
</dbReference>
<evidence type="ECO:0000256" key="4">
    <source>
        <dbReference type="ARBA" id="ARBA00022801"/>
    </source>
</evidence>
<feature type="active site" description="Nucleophile" evidence="7">
    <location>
        <position position="106"/>
    </location>
</feature>
<keyword evidence="3 7" id="KW-0645">Protease</keyword>
<proteinExistence type="inferred from homology"/>
<evidence type="ECO:0000256" key="10">
    <source>
        <dbReference type="RuleBase" id="RU000549"/>
    </source>
</evidence>
<dbReference type="PRINTS" id="PR00127">
    <property type="entry name" value="CLPPROTEASEP"/>
</dbReference>
<dbReference type="NCBIfam" id="NF009205">
    <property type="entry name" value="PRK12553.1"/>
    <property type="match status" value="1"/>
</dbReference>
<dbReference type="GO" id="GO:0051117">
    <property type="term" value="F:ATPase binding"/>
    <property type="evidence" value="ECO:0007669"/>
    <property type="project" value="TreeGrafter"/>
</dbReference>
<dbReference type="OrthoDB" id="9802800at2"/>
<comment type="function">
    <text evidence="7 11">Cleaves peptides in various proteins in a process that requires ATP hydrolysis. Has a chymotrypsin-like activity. Plays a major role in the degradation of misfolded proteins.</text>
</comment>
<feature type="active site" evidence="7 9">
    <location>
        <position position="131"/>
    </location>
</feature>
<comment type="catalytic activity">
    <reaction evidence="6 7 9">
        <text>Hydrolysis of proteins to small peptides in the presence of ATP and magnesium. alpha-casein is the usual test substrate. In the absence of ATP, only oligopeptides shorter than five residues are hydrolyzed (such as succinyl-Leu-Tyr-|-NHMec, and Leu-Tyr-Leu-|-Tyr-Trp, in which cleavage of the -Tyr-|-Leu- and -Tyr-|-Trp bonds also occurs).</text>
        <dbReference type="EC" id="3.4.21.92"/>
    </reaction>
</comment>
<dbReference type="NCBIfam" id="NF001368">
    <property type="entry name" value="PRK00277.1"/>
    <property type="match status" value="1"/>
</dbReference>
<dbReference type="CDD" id="cd07017">
    <property type="entry name" value="S14_ClpP_2"/>
    <property type="match status" value="1"/>
</dbReference>
<dbReference type="FunFam" id="3.90.226.10:FF:000001">
    <property type="entry name" value="ATP-dependent Clp protease proteolytic subunit"/>
    <property type="match status" value="1"/>
</dbReference>
<name>A0A017HUY6_9RHOB</name>
<dbReference type="HOGENOM" id="CLU_058707_3_3_5"/>
<dbReference type="PANTHER" id="PTHR10381:SF70">
    <property type="entry name" value="ATP-DEPENDENT CLP PROTEASE PROTEOLYTIC SUBUNIT"/>
    <property type="match status" value="1"/>
</dbReference>
<dbReference type="GO" id="GO:0004176">
    <property type="term" value="F:ATP-dependent peptidase activity"/>
    <property type="evidence" value="ECO:0007669"/>
    <property type="project" value="InterPro"/>
</dbReference>
<reference evidence="13 14" key="1">
    <citation type="submission" date="2013-02" db="EMBL/GenBank/DDBJ databases">
        <authorList>
            <person name="Fiebig A."/>
            <person name="Goeker M."/>
            <person name="Klenk H.-P.P."/>
        </authorList>
    </citation>
    <scope>NUCLEOTIDE SEQUENCE [LARGE SCALE GENOMIC DNA]</scope>
    <source>
        <strain evidence="13 14">DSM 19309</strain>
    </source>
</reference>
<evidence type="ECO:0000256" key="11">
    <source>
        <dbReference type="RuleBase" id="RU000550"/>
    </source>
</evidence>
<organism evidence="13 14">
    <name type="scientific">Rubellimicrobium mesophilum DSM 19309</name>
    <dbReference type="NCBI Taxonomy" id="442562"/>
    <lineage>
        <taxon>Bacteria</taxon>
        <taxon>Pseudomonadati</taxon>
        <taxon>Pseudomonadota</taxon>
        <taxon>Alphaproteobacteria</taxon>
        <taxon>Rhodobacterales</taxon>
        <taxon>Roseobacteraceae</taxon>
        <taxon>Rubellimicrobium</taxon>
    </lineage>
</organism>
<dbReference type="PROSITE" id="PS00381">
    <property type="entry name" value="CLP_PROTEASE_SER"/>
    <property type="match status" value="1"/>
</dbReference>
<comment type="subunit">
    <text evidence="7">Fourteen ClpP subunits assemble into 2 heptameric rings which stack back to back to give a disk-like structure with a central cavity, resembling the structure of eukaryotic proteasomes.</text>
</comment>
<dbReference type="Proteomes" id="UP000019666">
    <property type="component" value="Unassembled WGS sequence"/>
</dbReference>
<keyword evidence="4 7" id="KW-0378">Hydrolase</keyword>
<keyword evidence="14" id="KW-1185">Reference proteome</keyword>
<gene>
    <name evidence="7" type="primary">clpP</name>
    <name evidence="13" type="ORF">Rumeso_00279</name>
</gene>
<evidence type="ECO:0000256" key="9">
    <source>
        <dbReference type="PROSITE-ProRule" id="PRU10086"/>
    </source>
</evidence>
<evidence type="ECO:0000256" key="6">
    <source>
        <dbReference type="ARBA" id="ARBA00034021"/>
    </source>
</evidence>
<evidence type="ECO:0000256" key="5">
    <source>
        <dbReference type="ARBA" id="ARBA00022825"/>
    </source>
</evidence>
<dbReference type="EMBL" id="AOSK01000011">
    <property type="protein sequence ID" value="EYD78130.1"/>
    <property type="molecule type" value="Genomic_DNA"/>
</dbReference>
<comment type="subcellular location">
    <subcellularLocation>
        <location evidence="7">Cytoplasm</location>
    </subcellularLocation>
</comment>
<evidence type="ECO:0000256" key="12">
    <source>
        <dbReference type="RuleBase" id="RU003567"/>
    </source>
</evidence>
<dbReference type="STRING" id="442562.Rumeso_00279"/>
<keyword evidence="5 7" id="KW-0720">Serine protease</keyword>
<dbReference type="InterPro" id="IPR018215">
    <property type="entry name" value="ClpP_Ser_AS"/>
</dbReference>
<dbReference type="PATRIC" id="fig|442562.3.peg.279"/>
<comment type="caution">
    <text evidence="13">The sequence shown here is derived from an EMBL/GenBank/DDBJ whole genome shotgun (WGS) entry which is preliminary data.</text>
</comment>
<evidence type="ECO:0000256" key="2">
    <source>
        <dbReference type="ARBA" id="ARBA00022490"/>
    </source>
</evidence>
<dbReference type="InterPro" id="IPR023562">
    <property type="entry name" value="ClpP/TepA"/>
</dbReference>
<dbReference type="InterPro" id="IPR001907">
    <property type="entry name" value="ClpP"/>
</dbReference>
<keyword evidence="2 7" id="KW-0963">Cytoplasm</keyword>
<evidence type="ECO:0000256" key="3">
    <source>
        <dbReference type="ARBA" id="ARBA00022670"/>
    </source>
</evidence>
<dbReference type="Pfam" id="PF00574">
    <property type="entry name" value="CLP_protease"/>
    <property type="match status" value="1"/>
</dbReference>
<dbReference type="PROSITE" id="PS00382">
    <property type="entry name" value="CLP_PROTEASE_HIS"/>
    <property type="match status" value="1"/>
</dbReference>
<dbReference type="EC" id="3.4.21.92" evidence="7 10"/>
<evidence type="ECO:0000313" key="14">
    <source>
        <dbReference type="Proteomes" id="UP000019666"/>
    </source>
</evidence>